<feature type="compositionally biased region" description="Basic and acidic residues" evidence="7">
    <location>
        <begin position="1"/>
        <end position="11"/>
    </location>
</feature>
<keyword evidence="4 6" id="KW-0235">DNA replication</keyword>
<comment type="similarity">
    <text evidence="2 6">Belongs to the ORC2 family.</text>
</comment>
<proteinExistence type="inferred from homology"/>
<comment type="function">
    <text evidence="6">Component of the origin recognition complex (ORC) that binds origins of replication. DNA-binding is ATP-dependent. ORC is required to assemble the pre-replication complex necessary to initiate DNA replication.</text>
</comment>
<feature type="domain" description="Origin recognition complex subunit 2 winged-helix" evidence="9">
    <location>
        <begin position="482"/>
        <end position="541"/>
    </location>
</feature>
<reference evidence="11" key="1">
    <citation type="submission" date="2025-08" db="UniProtKB">
        <authorList>
            <consortium name="RefSeq"/>
        </authorList>
    </citation>
    <scope>IDENTIFICATION</scope>
    <source>
        <tissue evidence="11">Silk gland</tissue>
    </source>
</reference>
<dbReference type="KEGG" id="bman:114239828"/>
<evidence type="ECO:0000259" key="9">
    <source>
        <dbReference type="Pfam" id="PF24882"/>
    </source>
</evidence>
<evidence type="ECO:0000256" key="5">
    <source>
        <dbReference type="ARBA" id="ARBA00023242"/>
    </source>
</evidence>
<dbReference type="Pfam" id="PF04084">
    <property type="entry name" value="RecA-like_ORC2"/>
    <property type="match status" value="1"/>
</dbReference>
<dbReference type="GeneID" id="114239828"/>
<keyword evidence="5 6" id="KW-0539">Nucleus</keyword>
<evidence type="ECO:0000256" key="7">
    <source>
        <dbReference type="SAM" id="MobiDB-lite"/>
    </source>
</evidence>
<evidence type="ECO:0000256" key="2">
    <source>
        <dbReference type="ARBA" id="ARBA00007421"/>
    </source>
</evidence>
<evidence type="ECO:0000313" key="11">
    <source>
        <dbReference type="RefSeq" id="XP_028026038.1"/>
    </source>
</evidence>
<feature type="compositionally biased region" description="Basic and acidic residues" evidence="7">
    <location>
        <begin position="188"/>
        <end position="198"/>
    </location>
</feature>
<feature type="compositionally biased region" description="Low complexity" evidence="7">
    <location>
        <begin position="154"/>
        <end position="166"/>
    </location>
</feature>
<evidence type="ECO:0000256" key="4">
    <source>
        <dbReference type="ARBA" id="ARBA00022705"/>
    </source>
</evidence>
<organism evidence="10 11">
    <name type="scientific">Bombyx mandarina</name>
    <name type="common">Wild silk moth</name>
    <name type="synonym">Wild silkworm</name>
    <dbReference type="NCBI Taxonomy" id="7092"/>
    <lineage>
        <taxon>Eukaryota</taxon>
        <taxon>Metazoa</taxon>
        <taxon>Ecdysozoa</taxon>
        <taxon>Arthropoda</taxon>
        <taxon>Hexapoda</taxon>
        <taxon>Insecta</taxon>
        <taxon>Pterygota</taxon>
        <taxon>Neoptera</taxon>
        <taxon>Endopterygota</taxon>
        <taxon>Lepidoptera</taxon>
        <taxon>Glossata</taxon>
        <taxon>Ditrysia</taxon>
        <taxon>Bombycoidea</taxon>
        <taxon>Bombycidae</taxon>
        <taxon>Bombycinae</taxon>
        <taxon>Bombyx</taxon>
    </lineage>
</organism>
<dbReference type="CTD" id="4999"/>
<name>A0A6J2J9R6_BOMMA</name>
<dbReference type="GO" id="GO:0005664">
    <property type="term" value="C:nuclear origin of replication recognition complex"/>
    <property type="evidence" value="ECO:0007669"/>
    <property type="project" value="UniProtKB-UniRule"/>
</dbReference>
<dbReference type="Pfam" id="PF24882">
    <property type="entry name" value="WHD_ORC2"/>
    <property type="match status" value="1"/>
</dbReference>
<feature type="compositionally biased region" description="Acidic residues" evidence="7">
    <location>
        <begin position="167"/>
        <end position="177"/>
    </location>
</feature>
<feature type="region of interest" description="Disordered" evidence="7">
    <location>
        <begin position="1"/>
        <end position="75"/>
    </location>
</feature>
<keyword evidence="10" id="KW-1185">Reference proteome</keyword>
<accession>A0A6J2J9R6</accession>
<dbReference type="Proteomes" id="UP000504629">
    <property type="component" value="Unplaced"/>
</dbReference>
<evidence type="ECO:0000256" key="6">
    <source>
        <dbReference type="RuleBase" id="RU368084"/>
    </source>
</evidence>
<dbReference type="OrthoDB" id="20198at2759"/>
<dbReference type="GO" id="GO:0006260">
    <property type="term" value="P:DNA replication"/>
    <property type="evidence" value="ECO:0007669"/>
    <property type="project" value="UniProtKB-UniRule"/>
</dbReference>
<dbReference type="PANTHER" id="PTHR14052">
    <property type="entry name" value="ORIGIN RECOGNITION COMPLEX SUBUNIT 2"/>
    <property type="match status" value="1"/>
</dbReference>
<comment type="subunit">
    <text evidence="6">Component of the origin recognition complex (ORC).</text>
</comment>
<dbReference type="InterPro" id="IPR056773">
    <property type="entry name" value="WHD_ORC2"/>
</dbReference>
<feature type="region of interest" description="Disordered" evidence="7">
    <location>
        <begin position="152"/>
        <end position="209"/>
    </location>
</feature>
<feature type="domain" description="Origin recognition complex subunit 2 RecA-like" evidence="8">
    <location>
        <begin position="266"/>
        <end position="426"/>
    </location>
</feature>
<sequence>MSSELKGKVSDSETETVDLPDTPSRRTGRTRQKPKKYNDFFELSPSKRKPRRVSTSSEEDEIIDDSCPQKPRALFSDDDVEGQDIFKFKGRHTKHDLQNAVRSAMMNSPKVILTRLKTPKKVINLHSPIRKAAGTPRHVREVIKKRIIQEVDSDSSGDFSGSSSDFVPDESENEEQSDSSSSSSTSVEDEKPQRKDSVKTQITRNRNNKMKIKDSEYIVKPDNYFMMNSSKKIATSDHTLARLKNMNIQDNSPDTVHISTEHRKKIAELNYNHRQLFDRWLYELSENFSIILYGIGSKRTLLQQFQTEKLNKFPCIMVNGFFPSLTIKDILESIVVDLLGNTTVPSNIGSVVKLIDSQLSENSVDLFLIVNNIDGPMLRNSKSQVTLASLSQIKNVHTIATIDHINAPLLWDYSKLSKYNFSWWDVTSFVPYTEETSFENSIMTHKSGALQLSSLRSVYQSLTSNSKGIFTILIEHQLANQKQAHYQGLPFKDLYSKCREQFLVSSDLALRAQLTEFLDHKLVKMKRTLDGSENLMIPINNALLQQFLEQQTS</sequence>
<dbReference type="InterPro" id="IPR007220">
    <property type="entry name" value="ORC2"/>
</dbReference>
<evidence type="ECO:0000313" key="10">
    <source>
        <dbReference type="Proteomes" id="UP000504629"/>
    </source>
</evidence>
<dbReference type="GO" id="GO:0003688">
    <property type="term" value="F:DNA replication origin binding"/>
    <property type="evidence" value="ECO:0007669"/>
    <property type="project" value="UniProtKB-UniRule"/>
</dbReference>
<feature type="compositionally biased region" description="Basic residues" evidence="7">
    <location>
        <begin position="26"/>
        <end position="35"/>
    </location>
</feature>
<evidence type="ECO:0000259" key="8">
    <source>
        <dbReference type="Pfam" id="PF04084"/>
    </source>
</evidence>
<evidence type="ECO:0000256" key="3">
    <source>
        <dbReference type="ARBA" id="ARBA00019080"/>
    </source>
</evidence>
<dbReference type="AlphaFoldDB" id="A0A6J2J9R6"/>
<protein>
    <recommendedName>
        <fullName evidence="3 6">Origin recognition complex subunit 2</fullName>
    </recommendedName>
</protein>
<dbReference type="RefSeq" id="XP_028026038.1">
    <property type="nucleotide sequence ID" value="XM_028170237.1"/>
</dbReference>
<comment type="subcellular location">
    <subcellularLocation>
        <location evidence="1 6">Nucleus</location>
    </subcellularLocation>
</comment>
<dbReference type="PANTHER" id="PTHR14052:SF0">
    <property type="entry name" value="ORIGIN RECOGNITION COMPLEX SUBUNIT 2"/>
    <property type="match status" value="1"/>
</dbReference>
<dbReference type="InterPro" id="IPR056772">
    <property type="entry name" value="RecA-like_ORC2"/>
</dbReference>
<gene>
    <name evidence="11" type="primary">LOC114239828</name>
</gene>
<evidence type="ECO:0000256" key="1">
    <source>
        <dbReference type="ARBA" id="ARBA00004123"/>
    </source>
</evidence>